<dbReference type="AlphaFoldDB" id="A0A1I2I449"/>
<dbReference type="InterPro" id="IPR036291">
    <property type="entry name" value="NAD(P)-bd_dom_sf"/>
</dbReference>
<evidence type="ECO:0000313" key="4">
    <source>
        <dbReference type="Proteomes" id="UP000199323"/>
    </source>
</evidence>
<reference evidence="3 4" key="1">
    <citation type="submission" date="2016-10" db="EMBL/GenBank/DDBJ databases">
        <authorList>
            <person name="de Groot N.N."/>
        </authorList>
    </citation>
    <scope>NUCLEOTIDE SEQUENCE [LARGE SCALE GENOMIC DNA]</scope>
    <source>
        <strain evidence="3 4">CGMCC 4.3510</strain>
    </source>
</reference>
<dbReference type="InterPro" id="IPR050177">
    <property type="entry name" value="Lipid_A_modif_metabolic_enz"/>
</dbReference>
<name>A0A1I2I449_9ACTN</name>
<evidence type="ECO:0000256" key="1">
    <source>
        <dbReference type="SAM" id="MobiDB-lite"/>
    </source>
</evidence>
<protein>
    <submittedName>
        <fullName evidence="3">Nucleoside-diphosphate-sugar epimerase</fullName>
    </submittedName>
</protein>
<feature type="domain" description="NAD-dependent epimerase/dehydratase" evidence="2">
    <location>
        <begin position="3"/>
        <end position="227"/>
    </location>
</feature>
<dbReference type="PANTHER" id="PTHR43245">
    <property type="entry name" value="BIFUNCTIONAL POLYMYXIN RESISTANCE PROTEIN ARNA"/>
    <property type="match status" value="1"/>
</dbReference>
<dbReference type="Pfam" id="PF01370">
    <property type="entry name" value="Epimerase"/>
    <property type="match status" value="1"/>
</dbReference>
<organism evidence="3 4">
    <name type="scientific">Actinacidiphila alni</name>
    <dbReference type="NCBI Taxonomy" id="380248"/>
    <lineage>
        <taxon>Bacteria</taxon>
        <taxon>Bacillati</taxon>
        <taxon>Actinomycetota</taxon>
        <taxon>Actinomycetes</taxon>
        <taxon>Kitasatosporales</taxon>
        <taxon>Streptomycetaceae</taxon>
        <taxon>Actinacidiphila</taxon>
    </lineage>
</organism>
<evidence type="ECO:0000313" key="3">
    <source>
        <dbReference type="EMBL" id="SFF35291.1"/>
    </source>
</evidence>
<accession>A0A1I2I449</accession>
<dbReference type="InterPro" id="IPR001509">
    <property type="entry name" value="Epimerase_deHydtase"/>
</dbReference>
<dbReference type="EMBL" id="FONG01000012">
    <property type="protein sequence ID" value="SFF35291.1"/>
    <property type="molecule type" value="Genomic_DNA"/>
</dbReference>
<dbReference type="Gene3D" id="3.40.50.720">
    <property type="entry name" value="NAD(P)-binding Rossmann-like Domain"/>
    <property type="match status" value="1"/>
</dbReference>
<sequence length="356" mass="37784">MRVLITGDRGYLGTALRRRLRRTGHEVIGLDAGYFTLDAVDRGRDLRDIGPHQLAGCDAVVNLAAICNDACGDLSADVTDAVNHQAAVRLAQLARDAGAARFVQASSCSIYGAGGATAVDESGTPAPRTAYAASKLDAEKGLARLAERHFTPVMLRFATLYGPSPAFRSDILLNRMVGTAVRSGVVRVHGDGTLHRPLLHVEDAARAIETVLCADTGLLSGQVYNVGSNEHNYRIGDLAKQVVAVLPGARVVYSAAADDRSYTVRFDKFGRAFPDWSPANSPRTAIAPLVDAHDRLRAAAGTGPIEATGTSLLPPVGNSAPDEDWSTSDRRNHLVKLRSLGLITPDFRWSAAVSGP</sequence>
<dbReference type="SUPFAM" id="SSF51735">
    <property type="entry name" value="NAD(P)-binding Rossmann-fold domains"/>
    <property type="match status" value="1"/>
</dbReference>
<dbReference type="PANTHER" id="PTHR43245:SF23">
    <property type="entry name" value="NAD(P)-BINDING DOMAIN-CONTAINING PROTEIN"/>
    <property type="match status" value="1"/>
</dbReference>
<keyword evidence="4" id="KW-1185">Reference proteome</keyword>
<dbReference type="RefSeq" id="WP_093715123.1">
    <property type="nucleotide sequence ID" value="NZ_FONG01000012.1"/>
</dbReference>
<dbReference type="OrthoDB" id="9795501at2"/>
<dbReference type="CDD" id="cd08946">
    <property type="entry name" value="SDR_e"/>
    <property type="match status" value="1"/>
</dbReference>
<feature type="region of interest" description="Disordered" evidence="1">
    <location>
        <begin position="305"/>
        <end position="328"/>
    </location>
</feature>
<proteinExistence type="predicted"/>
<dbReference type="STRING" id="380248.SAMN05216251_11268"/>
<dbReference type="Proteomes" id="UP000199323">
    <property type="component" value="Unassembled WGS sequence"/>
</dbReference>
<evidence type="ECO:0000259" key="2">
    <source>
        <dbReference type="Pfam" id="PF01370"/>
    </source>
</evidence>
<gene>
    <name evidence="3" type="ORF">SAMN05216251_11268</name>
</gene>